<evidence type="ECO:0000256" key="1">
    <source>
        <dbReference type="ARBA" id="ARBA00022737"/>
    </source>
</evidence>
<feature type="region of interest" description="Disordered" evidence="4">
    <location>
        <begin position="437"/>
        <end position="472"/>
    </location>
</feature>
<protein>
    <submittedName>
        <fullName evidence="6">Ankyrin repeat-containing</fullName>
    </submittedName>
</protein>
<gene>
    <name evidence="6" type="ORF">D915_003103</name>
</gene>
<proteinExistence type="predicted"/>
<keyword evidence="2 3" id="KW-0040">ANK repeat</keyword>
<dbReference type="PROSITE" id="PS50088">
    <property type="entry name" value="ANK_REPEAT"/>
    <property type="match status" value="5"/>
</dbReference>
<evidence type="ECO:0000259" key="5">
    <source>
        <dbReference type="PROSITE" id="PS50017"/>
    </source>
</evidence>
<evidence type="ECO:0000256" key="3">
    <source>
        <dbReference type="PROSITE-ProRule" id="PRU00023"/>
    </source>
</evidence>
<dbReference type="Gene3D" id="1.10.533.10">
    <property type="entry name" value="Death Domain, Fas"/>
    <property type="match status" value="1"/>
</dbReference>
<evidence type="ECO:0000256" key="2">
    <source>
        <dbReference type="ARBA" id="ARBA00023043"/>
    </source>
</evidence>
<dbReference type="SUPFAM" id="SSF48403">
    <property type="entry name" value="Ankyrin repeat"/>
    <property type="match status" value="1"/>
</dbReference>
<feature type="domain" description="Death" evidence="5">
    <location>
        <begin position="693"/>
        <end position="767"/>
    </location>
</feature>
<name>A0A4E0S0V7_FASHE</name>
<dbReference type="PRINTS" id="PR01415">
    <property type="entry name" value="ANKYRIN"/>
</dbReference>
<feature type="repeat" description="ANK" evidence="3">
    <location>
        <begin position="332"/>
        <end position="364"/>
    </location>
</feature>
<dbReference type="CDD" id="cd01670">
    <property type="entry name" value="Death"/>
    <property type="match status" value="1"/>
</dbReference>
<feature type="region of interest" description="Disordered" evidence="4">
    <location>
        <begin position="572"/>
        <end position="629"/>
    </location>
</feature>
<dbReference type="Pfam" id="PF12796">
    <property type="entry name" value="Ank_2"/>
    <property type="match status" value="3"/>
</dbReference>
<feature type="repeat" description="ANK" evidence="3">
    <location>
        <begin position="299"/>
        <end position="331"/>
    </location>
</feature>
<feature type="repeat" description="ANK" evidence="3">
    <location>
        <begin position="63"/>
        <end position="95"/>
    </location>
</feature>
<feature type="region of interest" description="Disordered" evidence="4">
    <location>
        <begin position="498"/>
        <end position="517"/>
    </location>
</feature>
<dbReference type="GO" id="GO:0007165">
    <property type="term" value="P:signal transduction"/>
    <property type="evidence" value="ECO:0007669"/>
    <property type="project" value="InterPro"/>
</dbReference>
<dbReference type="Gene3D" id="1.25.40.20">
    <property type="entry name" value="Ankyrin repeat-containing domain"/>
    <property type="match status" value="3"/>
</dbReference>
<dbReference type="Proteomes" id="UP000230066">
    <property type="component" value="Unassembled WGS sequence"/>
</dbReference>
<dbReference type="SUPFAM" id="SSF47986">
    <property type="entry name" value="DEATH domain"/>
    <property type="match status" value="1"/>
</dbReference>
<feature type="repeat" description="ANK" evidence="3">
    <location>
        <begin position="96"/>
        <end position="128"/>
    </location>
</feature>
<organism evidence="6 7">
    <name type="scientific">Fasciola hepatica</name>
    <name type="common">Liver fluke</name>
    <dbReference type="NCBI Taxonomy" id="6192"/>
    <lineage>
        <taxon>Eukaryota</taxon>
        <taxon>Metazoa</taxon>
        <taxon>Spiralia</taxon>
        <taxon>Lophotrochozoa</taxon>
        <taxon>Platyhelminthes</taxon>
        <taxon>Trematoda</taxon>
        <taxon>Digenea</taxon>
        <taxon>Plagiorchiida</taxon>
        <taxon>Echinostomata</taxon>
        <taxon>Echinostomatoidea</taxon>
        <taxon>Fasciolidae</taxon>
        <taxon>Fasciola</taxon>
    </lineage>
</organism>
<dbReference type="InterPro" id="IPR011029">
    <property type="entry name" value="DEATH-like_dom_sf"/>
</dbReference>
<sequence length="779" mass="88030">MTDTTQKGPKNQDEDCALVTTTAPLHFNQSQLQLFEWAKSDRADAITEMLSQHKCNLNIQDNYNRTPLHFAASSGNLATVKLLVQNNAVIDVTDKYGITPLLWSVYNNHKKVAVFLIENGAKYNKTTRQGQTIVHFVAEANAIGILKYLYQKYHLLEIDTKDNSGLTPFMVAAFRGNELLLEVFIRQKCMVTNRDKKHRTALHLASLKGHMAVVNRLIHLPELVPLVDEVDSDGKTALHYAVIENHQEVVRQLLSARADPNMESDKTDAPIIEASRRGHHSCIDILLSHGADKYKRTKNGNSSIHAATLANLPDTIYFLVMRGFDLHAVNERGQTPLHLAVEQNRLETVEALLLAGAKLNLKDKDELTPLEVAARASYTTLVDMIIKTDRWRQQYPDKVEAVQVHLLHIPENTPSSTPQEQSKKFYSEYDRPFSFGTTSNSPAEWKAHQSSTPRDLISPNSMNTSGSRPGGDYYNLADYQSLRDSSVVNDTRDRFYEADPRSDSEETLLNRSRNQPQEDFLDPFLLFPSESDNPHRSVGSGYGSRTSSYAETELTLGLEASRLWENDRASFRVDHPGAPESQQVRMSGLASHDGSNLPISDQLPNERYSNGADDDDEDESSDQVRISGEERVLPNGELIVSLYDNQMQNRGSHKSSASHAALEGFSLLSYDQPYAEEIKVMLFELSHKELRPEDWKKLATFWGFRQEHIAAIEYQDSGKNSYKDHGYRVLSIWLHGIERPKSPINELYMALISIGRNKLAHKLRSRVEHVKKKKGCRVQ</sequence>
<evidence type="ECO:0000256" key="4">
    <source>
        <dbReference type="SAM" id="MobiDB-lite"/>
    </source>
</evidence>
<dbReference type="InterPro" id="IPR000488">
    <property type="entry name" value="Death_dom"/>
</dbReference>
<evidence type="ECO:0000313" key="7">
    <source>
        <dbReference type="Proteomes" id="UP000230066"/>
    </source>
</evidence>
<feature type="compositionally biased region" description="Polar residues" evidence="4">
    <location>
        <begin position="437"/>
        <end position="467"/>
    </location>
</feature>
<accession>A0A4E0S0V7</accession>
<keyword evidence="1" id="KW-0677">Repeat</keyword>
<feature type="compositionally biased region" description="Polar residues" evidence="4">
    <location>
        <begin position="507"/>
        <end position="517"/>
    </location>
</feature>
<feature type="compositionally biased region" description="Polar residues" evidence="4">
    <location>
        <begin position="593"/>
        <end position="603"/>
    </location>
</feature>
<keyword evidence="7" id="KW-1185">Reference proteome</keyword>
<dbReference type="AlphaFoldDB" id="A0A4E0S0V7"/>
<comment type="caution">
    <text evidence="6">The sequence shown here is derived from an EMBL/GenBank/DDBJ whole genome shotgun (WGS) entry which is preliminary data.</text>
</comment>
<dbReference type="PROSITE" id="PS50297">
    <property type="entry name" value="ANK_REP_REGION"/>
    <property type="match status" value="3"/>
</dbReference>
<dbReference type="PROSITE" id="PS50017">
    <property type="entry name" value="DEATH_DOMAIN"/>
    <property type="match status" value="1"/>
</dbReference>
<dbReference type="PANTHER" id="PTHR24198">
    <property type="entry name" value="ANKYRIN REPEAT AND PROTEIN KINASE DOMAIN-CONTAINING PROTEIN"/>
    <property type="match status" value="1"/>
</dbReference>
<feature type="compositionally biased region" description="Acidic residues" evidence="4">
    <location>
        <begin position="612"/>
        <end position="621"/>
    </location>
</feature>
<reference evidence="6" key="1">
    <citation type="submission" date="2019-03" db="EMBL/GenBank/DDBJ databases">
        <title>Improved annotation for the trematode Fasciola hepatica.</title>
        <authorList>
            <person name="Choi Y.-J."/>
            <person name="Martin J."/>
            <person name="Mitreva M."/>
        </authorList>
    </citation>
    <scope>NUCLEOTIDE SEQUENCE [LARGE SCALE GENOMIC DNA]</scope>
</reference>
<feature type="repeat" description="ANK" evidence="3">
    <location>
        <begin position="233"/>
        <end position="265"/>
    </location>
</feature>
<dbReference type="EMBL" id="JXXN02000944">
    <property type="protein sequence ID" value="THD25902.1"/>
    <property type="molecule type" value="Genomic_DNA"/>
</dbReference>
<dbReference type="SMART" id="SM00248">
    <property type="entry name" value="ANK"/>
    <property type="match status" value="10"/>
</dbReference>
<dbReference type="PANTHER" id="PTHR24198:SF165">
    <property type="entry name" value="ANKYRIN REPEAT-CONTAINING PROTEIN-RELATED"/>
    <property type="match status" value="1"/>
</dbReference>
<feature type="region of interest" description="Disordered" evidence="4">
    <location>
        <begin position="524"/>
        <end position="549"/>
    </location>
</feature>
<evidence type="ECO:0000313" key="6">
    <source>
        <dbReference type="EMBL" id="THD25902.1"/>
    </source>
</evidence>
<dbReference type="InterPro" id="IPR036770">
    <property type="entry name" value="Ankyrin_rpt-contain_sf"/>
</dbReference>
<dbReference type="Pfam" id="PF00531">
    <property type="entry name" value="Death"/>
    <property type="match status" value="1"/>
</dbReference>
<dbReference type="InterPro" id="IPR002110">
    <property type="entry name" value="Ankyrin_rpt"/>
</dbReference>